<dbReference type="SUPFAM" id="SSF50370">
    <property type="entry name" value="Ricin B-like lectins"/>
    <property type="match status" value="1"/>
</dbReference>
<accession>A0A0A7CMV7</accession>
<dbReference type="Gene3D" id="2.80.10.50">
    <property type="match status" value="1"/>
</dbReference>
<dbReference type="EMBL" id="KM038400">
    <property type="protein sequence ID" value="AIG55861.1"/>
    <property type="molecule type" value="Genomic_DNA"/>
</dbReference>
<dbReference type="PROSITE" id="PS50231">
    <property type="entry name" value="RICIN_B_LECTIN"/>
    <property type="match status" value="1"/>
</dbReference>
<feature type="signal peptide" evidence="1">
    <location>
        <begin position="1"/>
        <end position="18"/>
    </location>
</feature>
<protein>
    <submittedName>
        <fullName evidence="2">Secreted protein</fullName>
    </submittedName>
</protein>
<organism evidence="2">
    <name type="scientific">Achlya hypogyna</name>
    <name type="common">Oomycete</name>
    <name type="synonym">Protoachlya hypogyna</name>
    <dbReference type="NCBI Taxonomy" id="1202772"/>
    <lineage>
        <taxon>Eukaryota</taxon>
        <taxon>Sar</taxon>
        <taxon>Stramenopiles</taxon>
        <taxon>Oomycota</taxon>
        <taxon>Saprolegniomycetes</taxon>
        <taxon>Saprolegniales</taxon>
        <taxon>Achlyaceae</taxon>
        <taxon>Achlya</taxon>
    </lineage>
</organism>
<dbReference type="OrthoDB" id="65526at2759"/>
<evidence type="ECO:0000313" key="3">
    <source>
        <dbReference type="EMBL" id="OQR94011.1"/>
    </source>
</evidence>
<gene>
    <name evidence="3" type="ORF">ACHHYP_01915</name>
</gene>
<keyword evidence="4" id="KW-1185">Reference proteome</keyword>
<feature type="chain" id="PRO_5002027347" evidence="1">
    <location>
        <begin position="19"/>
        <end position="162"/>
    </location>
</feature>
<reference evidence="2 4" key="1">
    <citation type="journal article" date="2014" name="Genome Biol. Evol.">
        <title>The secreted proteins of Achlya hypogyna and Thraustotheca clavata identify the ancestral oomycete secretome and reveal gene acquisitions by horizontal gene transfer.</title>
        <authorList>
            <person name="Misner I."/>
            <person name="Blouin N."/>
            <person name="Leonard G."/>
            <person name="Richards T.A."/>
            <person name="Lane C.E."/>
        </authorList>
    </citation>
    <scope>NUCLEOTIDE SEQUENCE</scope>
    <source>
        <strain evidence="2 4">ATCC 48635</strain>
    </source>
</reference>
<dbReference type="AlphaFoldDB" id="A0A0A7CMV7"/>
<evidence type="ECO:0000256" key="1">
    <source>
        <dbReference type="SAM" id="SignalP"/>
    </source>
</evidence>
<proteinExistence type="predicted"/>
<dbReference type="Proteomes" id="UP000243579">
    <property type="component" value="Unassembled WGS sequence"/>
</dbReference>
<evidence type="ECO:0000313" key="4">
    <source>
        <dbReference type="Proteomes" id="UP000243579"/>
    </source>
</evidence>
<keyword evidence="1" id="KW-0732">Signal</keyword>
<name>A0A0A7CMV7_ACHHY</name>
<sequence>MRCVGPLLALLAVAVAEPAEPPAFNNSDIMGWLGNYKKGPINETDLIWSITMEGAKVGVDTTKEQIQWEKIYRVQGDILRNDKTNLCLEATGSGDIYRLYGAPCNASSPDQSWNFAYRRLEHALHRNQCVTITSEKSTWSVEMQRCSPSATVPRAQKIRFFR</sequence>
<evidence type="ECO:0000313" key="2">
    <source>
        <dbReference type="EMBL" id="AIG55861.1"/>
    </source>
</evidence>
<dbReference type="EMBL" id="JNBR01000381">
    <property type="protein sequence ID" value="OQR94011.1"/>
    <property type="molecule type" value="Genomic_DNA"/>
</dbReference>
<dbReference type="InterPro" id="IPR035992">
    <property type="entry name" value="Ricin_B-like_lectins"/>
</dbReference>